<dbReference type="OrthoDB" id="9811390at2"/>
<dbReference type="RefSeq" id="WP_119548020.1">
    <property type="nucleotide sequence ID" value="NZ_QXIR01000021.1"/>
</dbReference>
<organism evidence="1 2">
    <name type="scientific">Bacillus salacetis</name>
    <dbReference type="NCBI Taxonomy" id="2315464"/>
    <lineage>
        <taxon>Bacteria</taxon>
        <taxon>Bacillati</taxon>
        <taxon>Bacillota</taxon>
        <taxon>Bacilli</taxon>
        <taxon>Bacillales</taxon>
        <taxon>Bacillaceae</taxon>
        <taxon>Bacillus</taxon>
    </lineage>
</organism>
<dbReference type="InterPro" id="IPR007169">
    <property type="entry name" value="RemA-like"/>
</dbReference>
<dbReference type="Pfam" id="PF04025">
    <property type="entry name" value="RemA-like"/>
    <property type="match status" value="1"/>
</dbReference>
<dbReference type="EMBL" id="QXIR01000021">
    <property type="protein sequence ID" value="RIW31567.1"/>
    <property type="molecule type" value="Genomic_DNA"/>
</dbReference>
<reference evidence="1 2" key="1">
    <citation type="submission" date="2018-09" db="EMBL/GenBank/DDBJ databases">
        <title>Bacillus saliacetes sp. nov., isolated from Thai shrimp paste (Ka-pi).</title>
        <authorList>
            <person name="Daroonpunt R."/>
            <person name="Tanasupawat S."/>
            <person name="Yiamsombut S."/>
        </authorList>
    </citation>
    <scope>NUCLEOTIDE SEQUENCE [LARGE SCALE GENOMIC DNA]</scope>
    <source>
        <strain evidence="1 2">SKP7-4</strain>
    </source>
</reference>
<comment type="caution">
    <text evidence="1">The sequence shown here is derived from an EMBL/GenBank/DDBJ whole genome shotgun (WGS) entry which is preliminary data.</text>
</comment>
<evidence type="ECO:0000313" key="2">
    <source>
        <dbReference type="Proteomes" id="UP000265801"/>
    </source>
</evidence>
<accession>A0A3A1QUB3</accession>
<keyword evidence="2" id="KW-1185">Reference proteome</keyword>
<proteinExistence type="predicted"/>
<dbReference type="NCBIfam" id="NF046065">
    <property type="entry name" value="MtxRegRemB"/>
    <property type="match status" value="1"/>
</dbReference>
<gene>
    <name evidence="1" type="ORF">D3H55_14820</name>
</gene>
<dbReference type="Proteomes" id="UP000265801">
    <property type="component" value="Unassembled WGS sequence"/>
</dbReference>
<name>A0A3A1QUB3_9BACI</name>
<evidence type="ECO:0000313" key="1">
    <source>
        <dbReference type="EMBL" id="RIW31567.1"/>
    </source>
</evidence>
<dbReference type="AlphaFoldDB" id="A0A3A1QUB3"/>
<sequence>MYIHVGEDVMVRTDEIVAIIDKDTVQFSEEMQLFLKKKENQTSNLSKGTYKSLVVTLDQLYLSPLASTTLKKRSKKWNTHDNLLNR</sequence>
<protein>
    <submittedName>
        <fullName evidence="1">DUF370 domain-containing protein</fullName>
    </submittedName>
</protein>